<organism evidence="5 6">
    <name type="scientific">Geomicrobium sediminis</name>
    <dbReference type="NCBI Taxonomy" id="1347788"/>
    <lineage>
        <taxon>Bacteria</taxon>
        <taxon>Bacillati</taxon>
        <taxon>Bacillota</taxon>
        <taxon>Bacilli</taxon>
        <taxon>Bacillales</taxon>
        <taxon>Geomicrobium</taxon>
    </lineage>
</organism>
<evidence type="ECO:0000256" key="1">
    <source>
        <dbReference type="ARBA" id="ARBA00022603"/>
    </source>
</evidence>
<keyword evidence="6" id="KW-1185">Reference proteome</keyword>
<evidence type="ECO:0000256" key="3">
    <source>
        <dbReference type="ARBA" id="ARBA00022691"/>
    </source>
</evidence>
<evidence type="ECO:0000313" key="6">
    <source>
        <dbReference type="Proteomes" id="UP000741863"/>
    </source>
</evidence>
<protein>
    <submittedName>
        <fullName evidence="5">Cyclopropane fatty-acyl-phospholipid synthase-like methyltransferase</fullName>
    </submittedName>
</protein>
<comment type="caution">
    <text evidence="5">The sequence shown here is derived from an EMBL/GenBank/DDBJ whole genome shotgun (WGS) entry which is preliminary data.</text>
</comment>
<keyword evidence="2" id="KW-0808">Transferase</keyword>
<accession>A0ABS2PFE9</accession>
<dbReference type="InterPro" id="IPR041698">
    <property type="entry name" value="Methyltransf_25"/>
</dbReference>
<evidence type="ECO:0000259" key="4">
    <source>
        <dbReference type="Pfam" id="PF13649"/>
    </source>
</evidence>
<dbReference type="Gene3D" id="3.40.50.150">
    <property type="entry name" value="Vaccinia Virus protein VP39"/>
    <property type="match status" value="1"/>
</dbReference>
<keyword evidence="3" id="KW-0949">S-adenosyl-L-methionine</keyword>
<dbReference type="InterPro" id="IPR029063">
    <property type="entry name" value="SAM-dependent_MTases_sf"/>
</dbReference>
<evidence type="ECO:0000313" key="5">
    <source>
        <dbReference type="EMBL" id="MBM7634159.1"/>
    </source>
</evidence>
<dbReference type="Proteomes" id="UP000741863">
    <property type="component" value="Unassembled WGS sequence"/>
</dbReference>
<sequence>MLQAHLDPSFEGATRNHHFIDKSAAFISTIAGPRIIDFGCGPGLYTKRFAKLGHNVTGLDFSSRSVEYAKAHDSQSTYYVHDYLQPPPTEMLHDFATMIYCDYGALSKENRKTLLHNLKQTLTTEGQLFLDVFSMHQYDAFEEAMTWEHHPSSGFWSNEPHLTLTKNTRYTKNITLEQTVVTTEEETVVHYIWNEYFTLKQLEQELIDAGFLVEKYFDDVSGTTYTGQAPTIAVLARVDNTRS</sequence>
<feature type="domain" description="Methyltransferase" evidence="4">
    <location>
        <begin position="35"/>
        <end position="126"/>
    </location>
</feature>
<dbReference type="PANTHER" id="PTHR43464">
    <property type="entry name" value="METHYLTRANSFERASE"/>
    <property type="match status" value="1"/>
</dbReference>
<dbReference type="EMBL" id="JAFBEC010000009">
    <property type="protein sequence ID" value="MBM7634159.1"/>
    <property type="molecule type" value="Genomic_DNA"/>
</dbReference>
<keyword evidence="1" id="KW-0489">Methyltransferase</keyword>
<dbReference type="Pfam" id="PF13649">
    <property type="entry name" value="Methyltransf_25"/>
    <property type="match status" value="1"/>
</dbReference>
<proteinExistence type="predicted"/>
<evidence type="ECO:0000256" key="2">
    <source>
        <dbReference type="ARBA" id="ARBA00022679"/>
    </source>
</evidence>
<dbReference type="SUPFAM" id="SSF53335">
    <property type="entry name" value="S-adenosyl-L-methionine-dependent methyltransferases"/>
    <property type="match status" value="1"/>
</dbReference>
<reference evidence="5 6" key="1">
    <citation type="submission" date="2021-01" db="EMBL/GenBank/DDBJ databases">
        <title>Genomic Encyclopedia of Type Strains, Phase IV (KMG-IV): sequencing the most valuable type-strain genomes for metagenomic binning, comparative biology and taxonomic classification.</title>
        <authorList>
            <person name="Goeker M."/>
        </authorList>
    </citation>
    <scope>NUCLEOTIDE SEQUENCE [LARGE SCALE GENOMIC DNA]</scope>
    <source>
        <strain evidence="5 6">DSM 25540</strain>
    </source>
</reference>
<name>A0ABS2PFE9_9BACL</name>
<gene>
    <name evidence="5" type="ORF">JOD17_003259</name>
</gene>
<dbReference type="PANTHER" id="PTHR43464:SF19">
    <property type="entry name" value="UBIQUINONE BIOSYNTHESIS O-METHYLTRANSFERASE, MITOCHONDRIAL"/>
    <property type="match status" value="1"/>
</dbReference>
<dbReference type="CDD" id="cd02440">
    <property type="entry name" value="AdoMet_MTases"/>
    <property type="match status" value="1"/>
</dbReference>